<dbReference type="Gene3D" id="3.30.70.940">
    <property type="entry name" value="NusG, N-terminal domain"/>
    <property type="match status" value="1"/>
</dbReference>
<feature type="domain" description="NusG-like N-terminal" evidence="5">
    <location>
        <begin position="4"/>
        <end position="105"/>
    </location>
</feature>
<keyword evidence="7" id="KW-1185">Reference proteome</keyword>
<dbReference type="HAMAP" id="MF_00951">
    <property type="entry name" value="RfaH"/>
    <property type="match status" value="1"/>
</dbReference>
<evidence type="ECO:0000256" key="2">
    <source>
        <dbReference type="ARBA" id="ARBA00023015"/>
    </source>
</evidence>
<comment type="similarity">
    <text evidence="4">Belongs to the RfaH family.</text>
</comment>
<keyword evidence="3 4" id="KW-0804">Transcription</keyword>
<gene>
    <name evidence="4 6" type="primary">rfaH</name>
    <name evidence="6" type="ORF">Ttaiw_01530</name>
</gene>
<dbReference type="AlphaFoldDB" id="A0A554X6H2"/>
<accession>A0A554X6H2</accession>
<reference evidence="6 7" key="1">
    <citation type="submission" date="2019-07" db="EMBL/GenBank/DDBJ databases">
        <title>Tepidimonas taiwanensis I1-1 draft genome.</title>
        <authorList>
            <person name="Da Costa M.S."/>
            <person name="Froufe H.J.C."/>
            <person name="Egas C."/>
            <person name="Albuquerque L."/>
        </authorList>
    </citation>
    <scope>NUCLEOTIDE SEQUENCE [LARGE SCALE GENOMIC DNA]</scope>
    <source>
        <strain evidence="6 7">I1-1</strain>
    </source>
</reference>
<evidence type="ECO:0000256" key="3">
    <source>
        <dbReference type="ARBA" id="ARBA00023163"/>
    </source>
</evidence>
<organism evidence="6 7">
    <name type="scientific">Tepidimonas taiwanensis</name>
    <dbReference type="NCBI Taxonomy" id="307486"/>
    <lineage>
        <taxon>Bacteria</taxon>
        <taxon>Pseudomonadati</taxon>
        <taxon>Pseudomonadota</taxon>
        <taxon>Betaproteobacteria</taxon>
        <taxon>Burkholderiales</taxon>
        <taxon>Tepidimonas</taxon>
    </lineage>
</organism>
<dbReference type="InterPro" id="IPR006645">
    <property type="entry name" value="NGN-like_dom"/>
</dbReference>
<dbReference type="GO" id="GO:0001073">
    <property type="term" value="F:transcription antitermination factor activity, DNA binding"/>
    <property type="evidence" value="ECO:0007669"/>
    <property type="project" value="UniProtKB-UniRule"/>
</dbReference>
<evidence type="ECO:0000259" key="5">
    <source>
        <dbReference type="SMART" id="SM00738"/>
    </source>
</evidence>
<dbReference type="EMBL" id="VJOM01000015">
    <property type="protein sequence ID" value="TSE31356.1"/>
    <property type="molecule type" value="Genomic_DNA"/>
</dbReference>
<dbReference type="SUPFAM" id="SSF82679">
    <property type="entry name" value="N-utilization substance G protein NusG, N-terminal domain"/>
    <property type="match status" value="1"/>
</dbReference>
<evidence type="ECO:0000313" key="6">
    <source>
        <dbReference type="EMBL" id="TSE31356.1"/>
    </source>
</evidence>
<comment type="subunit">
    <text evidence="4">Interacts with both the nontemplate DNA and the RNA polymerase (RNAP).</text>
</comment>
<dbReference type="SMART" id="SM00738">
    <property type="entry name" value="NGN"/>
    <property type="match status" value="1"/>
</dbReference>
<keyword evidence="4" id="KW-0238">DNA-binding</keyword>
<dbReference type="PANTHER" id="PTHR30265:SF7">
    <property type="entry name" value="TRANSCRIPTION ANTITERMINATION PROTEIN RFAH"/>
    <property type="match status" value="1"/>
</dbReference>
<keyword evidence="1 4" id="KW-0889">Transcription antitermination</keyword>
<dbReference type="SUPFAM" id="SSF50104">
    <property type="entry name" value="Translation proteins SH3-like domain"/>
    <property type="match status" value="1"/>
</dbReference>
<proteinExistence type="inferred from homology"/>
<keyword evidence="2 4" id="KW-0805">Transcription regulation</keyword>
<dbReference type="GO" id="GO:0006354">
    <property type="term" value="P:DNA-templated transcription elongation"/>
    <property type="evidence" value="ECO:0007669"/>
    <property type="project" value="InterPro"/>
</dbReference>
<dbReference type="PANTHER" id="PTHR30265">
    <property type="entry name" value="RHO-INTERACTING TRANSCRIPTION TERMINATION FACTOR NUSG"/>
    <property type="match status" value="1"/>
</dbReference>
<protein>
    <recommendedName>
        <fullName evidence="4">Transcription antitermination protein RfaH</fullName>
    </recommendedName>
</protein>
<dbReference type="NCBIfam" id="TIGR01955">
    <property type="entry name" value="RfaH"/>
    <property type="match status" value="1"/>
</dbReference>
<dbReference type="GO" id="GO:0003677">
    <property type="term" value="F:DNA binding"/>
    <property type="evidence" value="ECO:0007669"/>
    <property type="project" value="UniProtKB-UniRule"/>
</dbReference>
<dbReference type="GO" id="GO:0005829">
    <property type="term" value="C:cytosol"/>
    <property type="evidence" value="ECO:0007669"/>
    <property type="project" value="TreeGrafter"/>
</dbReference>
<dbReference type="NCBIfam" id="NF006534">
    <property type="entry name" value="PRK09014.1"/>
    <property type="match status" value="1"/>
</dbReference>
<dbReference type="CDD" id="cd06091">
    <property type="entry name" value="KOW_NusG"/>
    <property type="match status" value="1"/>
</dbReference>
<evidence type="ECO:0000313" key="7">
    <source>
        <dbReference type="Proteomes" id="UP000317763"/>
    </source>
</evidence>
<sequence>MIGDGDWYLVHTKPRQEQRALDNLQRQGYPCFLPMVPVERVRNGRVQVEQQALFPRYLFIRLGSGRDALAWAPVRSTLGVTRLVTFGHQPARVPSGLVEQLQRQVAELCAAPQPLFQPGQAVRITHGPFAGLECVYQMPDGNQRALVLLTLMQRPVTVAVPVQHIRAA</sequence>
<dbReference type="InterPro" id="IPR010215">
    <property type="entry name" value="Transcription_antiterm_RfaH"/>
</dbReference>
<name>A0A554X6H2_9BURK</name>
<comment type="caution">
    <text evidence="6">The sequence shown here is derived from an EMBL/GenBank/DDBJ whole genome shotgun (WGS) entry which is preliminary data.</text>
</comment>
<dbReference type="InterPro" id="IPR043425">
    <property type="entry name" value="NusG-like"/>
</dbReference>
<comment type="function">
    <text evidence="4">Enhances distal genes transcription elongation in a specialized subset of operons that encode extracytoplasmic components.</text>
</comment>
<dbReference type="STRING" id="307486.GCA_000807215_00787"/>
<dbReference type="Pfam" id="PF02357">
    <property type="entry name" value="NusG"/>
    <property type="match status" value="1"/>
</dbReference>
<dbReference type="InterPro" id="IPR008991">
    <property type="entry name" value="Translation_prot_SH3-like_sf"/>
</dbReference>
<evidence type="ECO:0000256" key="4">
    <source>
        <dbReference type="HAMAP-Rule" id="MF_00951"/>
    </source>
</evidence>
<dbReference type="InterPro" id="IPR036735">
    <property type="entry name" value="NGN_dom_sf"/>
</dbReference>
<dbReference type="OrthoDB" id="9790639at2"/>
<dbReference type="Proteomes" id="UP000317763">
    <property type="component" value="Unassembled WGS sequence"/>
</dbReference>
<dbReference type="CDD" id="cd09892">
    <property type="entry name" value="NGN_SP_RfaH"/>
    <property type="match status" value="1"/>
</dbReference>
<evidence type="ECO:0000256" key="1">
    <source>
        <dbReference type="ARBA" id="ARBA00022814"/>
    </source>
</evidence>